<dbReference type="PANTHER" id="PTHR46300:SF2">
    <property type="entry name" value="CYTOCHROME P450 MONOOXYGENASE ALNH-RELATED"/>
    <property type="match status" value="1"/>
</dbReference>
<evidence type="ECO:0000256" key="1">
    <source>
        <dbReference type="ARBA" id="ARBA00001971"/>
    </source>
</evidence>
<evidence type="ECO:0000256" key="10">
    <source>
        <dbReference type="ARBA" id="ARBA00023004"/>
    </source>
</evidence>
<dbReference type="CDD" id="cd11065">
    <property type="entry name" value="CYP64-like"/>
    <property type="match status" value="1"/>
</dbReference>
<keyword evidence="17" id="KW-1185">Reference proteome</keyword>
<keyword evidence="11 14" id="KW-0503">Monooxygenase</keyword>
<reference evidence="17" key="1">
    <citation type="journal article" date="2012" name="Science">
        <title>The Paleozoic origin of enzymatic lignin decomposition reconstructed from 31 fungal genomes.</title>
        <authorList>
            <person name="Floudas D."/>
            <person name="Binder M."/>
            <person name="Riley R."/>
            <person name="Barry K."/>
            <person name="Blanchette R.A."/>
            <person name="Henrissat B."/>
            <person name="Martinez A.T."/>
            <person name="Otillar R."/>
            <person name="Spatafora J.W."/>
            <person name="Yadav J.S."/>
            <person name="Aerts A."/>
            <person name="Benoit I."/>
            <person name="Boyd A."/>
            <person name="Carlson A."/>
            <person name="Copeland A."/>
            <person name="Coutinho P.M."/>
            <person name="de Vries R.P."/>
            <person name="Ferreira P."/>
            <person name="Findley K."/>
            <person name="Foster B."/>
            <person name="Gaskell J."/>
            <person name="Glotzer D."/>
            <person name="Gorecki P."/>
            <person name="Heitman J."/>
            <person name="Hesse C."/>
            <person name="Hori C."/>
            <person name="Igarashi K."/>
            <person name="Jurgens J.A."/>
            <person name="Kallen N."/>
            <person name="Kersten P."/>
            <person name="Kohler A."/>
            <person name="Kuees U."/>
            <person name="Kumar T.K.A."/>
            <person name="Kuo A."/>
            <person name="LaButti K."/>
            <person name="Larrondo L.F."/>
            <person name="Lindquist E."/>
            <person name="Ling A."/>
            <person name="Lombard V."/>
            <person name="Lucas S."/>
            <person name="Lundell T."/>
            <person name="Martin R."/>
            <person name="McLaughlin D.J."/>
            <person name="Morgenstern I."/>
            <person name="Morin E."/>
            <person name="Murat C."/>
            <person name="Nagy L.G."/>
            <person name="Nolan M."/>
            <person name="Ohm R.A."/>
            <person name="Patyshakuliyeva A."/>
            <person name="Rokas A."/>
            <person name="Ruiz-Duenas F.J."/>
            <person name="Sabat G."/>
            <person name="Salamov A."/>
            <person name="Samejima M."/>
            <person name="Schmutz J."/>
            <person name="Slot J.C."/>
            <person name="St John F."/>
            <person name="Stenlid J."/>
            <person name="Sun H."/>
            <person name="Sun S."/>
            <person name="Syed K."/>
            <person name="Tsang A."/>
            <person name="Wiebenga A."/>
            <person name="Young D."/>
            <person name="Pisabarro A."/>
            <person name="Eastwood D.C."/>
            <person name="Martin F."/>
            <person name="Cullen D."/>
            <person name="Grigoriev I.V."/>
            <person name="Hibbett D.S."/>
        </authorList>
    </citation>
    <scope>NUCLEOTIDE SEQUENCE [LARGE SCALE GENOMIC DNA]</scope>
    <source>
        <strain evidence="17">RWD-64-598 SS2</strain>
    </source>
</reference>
<dbReference type="PRINTS" id="PR00385">
    <property type="entry name" value="P450"/>
</dbReference>
<keyword evidence="9 14" id="KW-0560">Oxidoreductase</keyword>
<dbReference type="InterPro" id="IPR017972">
    <property type="entry name" value="Cyt_P450_CS"/>
</dbReference>
<evidence type="ECO:0000256" key="12">
    <source>
        <dbReference type="ARBA" id="ARBA00023136"/>
    </source>
</evidence>
<evidence type="ECO:0000256" key="2">
    <source>
        <dbReference type="ARBA" id="ARBA00004167"/>
    </source>
</evidence>
<proteinExistence type="inferred from homology"/>
<dbReference type="EMBL" id="JH711575">
    <property type="protein sequence ID" value="EIW84509.1"/>
    <property type="molecule type" value="Genomic_DNA"/>
</dbReference>
<name>A0A5M3MZE9_CONPW</name>
<comment type="subcellular location">
    <subcellularLocation>
        <location evidence="2">Membrane</location>
        <topology evidence="2">Single-pass membrane protein</topology>
    </subcellularLocation>
</comment>
<evidence type="ECO:0000313" key="17">
    <source>
        <dbReference type="Proteomes" id="UP000053558"/>
    </source>
</evidence>
<keyword evidence="12 15" id="KW-0472">Membrane</keyword>
<accession>A0A5M3MZE9</accession>
<comment type="cofactor">
    <cofactor evidence="1 13">
        <name>heme</name>
        <dbReference type="ChEBI" id="CHEBI:30413"/>
    </cofactor>
</comment>
<dbReference type="InterPro" id="IPR001128">
    <property type="entry name" value="Cyt_P450"/>
</dbReference>
<evidence type="ECO:0000256" key="13">
    <source>
        <dbReference type="PIRSR" id="PIRSR602401-1"/>
    </source>
</evidence>
<dbReference type="RefSeq" id="XP_007766190.1">
    <property type="nucleotide sequence ID" value="XM_007768000.1"/>
</dbReference>
<evidence type="ECO:0000256" key="15">
    <source>
        <dbReference type="SAM" id="Phobius"/>
    </source>
</evidence>
<comment type="pathway">
    <text evidence="3">Secondary metabolite biosynthesis.</text>
</comment>
<dbReference type="GO" id="GO:0016020">
    <property type="term" value="C:membrane"/>
    <property type="evidence" value="ECO:0007669"/>
    <property type="project" value="UniProtKB-SubCell"/>
</dbReference>
<keyword evidence="5 13" id="KW-0349">Heme</keyword>
<dbReference type="KEGG" id="cput:CONPUDRAFT_120462"/>
<dbReference type="AlphaFoldDB" id="A0A5M3MZE9"/>
<sequence>MEYTQHSSVVIPSIASIVVAFTVITARHFIKSRQRHPFPPGPRALPFVGNLFDMDWNQPWVTFSEWSKAHGDLVHSKLFGLRIITLHSEDLIRDLFDKRSTKYSDRVALATVAPYGADFSTPTIRYGDAWRFHRRLYHHVFRTESATVFRSMQAKKAHELLLHVLEAPKDFYHHMHRFGAAVVMSATYDYDVTPHDSTLEMVQTAVEKMISSPEKATFVDTFPFCRYIPAWFPRVGYFNAQQCREACWKMKMEPYQDMLARIRTHSNVRKYVSHQIFSLRSNRFAASVVMSALYGYQASPTASVLFIFVLAMVLNPDVQNRAYAEIIHVCGSDRLPTFEDRPRLRYVEAVVRETLRWCPIAPLGIPHSTTDDDVYEGQFIPKGMGICRDEARYHRAAEFIPERFLTEDGTLTNDTVDFVFGFGRRICPGKHLANASLWIAIASLLAVFRFEKAKDDNGMEVDFVPEWSSGSTSYPEPFPCHILPRFPHREISRLS</sequence>
<evidence type="ECO:0000256" key="5">
    <source>
        <dbReference type="ARBA" id="ARBA00022617"/>
    </source>
</evidence>
<dbReference type="OrthoDB" id="2372282at2759"/>
<keyword evidence="8 15" id="KW-1133">Transmembrane helix</keyword>
<dbReference type="InterPro" id="IPR002401">
    <property type="entry name" value="Cyt_P450_E_grp-I"/>
</dbReference>
<evidence type="ECO:0000256" key="14">
    <source>
        <dbReference type="RuleBase" id="RU000461"/>
    </source>
</evidence>
<dbReference type="GO" id="GO:0004497">
    <property type="term" value="F:monooxygenase activity"/>
    <property type="evidence" value="ECO:0007669"/>
    <property type="project" value="UniProtKB-KW"/>
</dbReference>
<evidence type="ECO:0000256" key="3">
    <source>
        <dbReference type="ARBA" id="ARBA00005179"/>
    </source>
</evidence>
<dbReference type="GeneID" id="19199544"/>
<dbReference type="PRINTS" id="PR00463">
    <property type="entry name" value="EP450I"/>
</dbReference>
<dbReference type="InterPro" id="IPR036396">
    <property type="entry name" value="Cyt_P450_sf"/>
</dbReference>
<evidence type="ECO:0000256" key="7">
    <source>
        <dbReference type="ARBA" id="ARBA00022723"/>
    </source>
</evidence>
<dbReference type="PROSITE" id="PS00086">
    <property type="entry name" value="CYTOCHROME_P450"/>
    <property type="match status" value="1"/>
</dbReference>
<keyword evidence="7 13" id="KW-0479">Metal-binding</keyword>
<dbReference type="PANTHER" id="PTHR46300">
    <property type="entry name" value="P450, PUTATIVE (EUROFUNG)-RELATED-RELATED"/>
    <property type="match status" value="1"/>
</dbReference>
<dbReference type="Pfam" id="PF00067">
    <property type="entry name" value="p450"/>
    <property type="match status" value="1"/>
</dbReference>
<evidence type="ECO:0000256" key="6">
    <source>
        <dbReference type="ARBA" id="ARBA00022692"/>
    </source>
</evidence>
<dbReference type="Gene3D" id="1.10.630.10">
    <property type="entry name" value="Cytochrome P450"/>
    <property type="match status" value="1"/>
</dbReference>
<keyword evidence="10 13" id="KW-0408">Iron</keyword>
<dbReference type="GO" id="GO:0016705">
    <property type="term" value="F:oxidoreductase activity, acting on paired donors, with incorporation or reduction of molecular oxygen"/>
    <property type="evidence" value="ECO:0007669"/>
    <property type="project" value="InterPro"/>
</dbReference>
<evidence type="ECO:0000256" key="4">
    <source>
        <dbReference type="ARBA" id="ARBA00010617"/>
    </source>
</evidence>
<evidence type="ECO:0000256" key="11">
    <source>
        <dbReference type="ARBA" id="ARBA00023033"/>
    </source>
</evidence>
<protein>
    <submittedName>
        <fullName evidence="16">Cytochrome P450</fullName>
    </submittedName>
</protein>
<dbReference type="GO" id="GO:0020037">
    <property type="term" value="F:heme binding"/>
    <property type="evidence" value="ECO:0007669"/>
    <property type="project" value="InterPro"/>
</dbReference>
<evidence type="ECO:0000256" key="8">
    <source>
        <dbReference type="ARBA" id="ARBA00022989"/>
    </source>
</evidence>
<evidence type="ECO:0000256" key="9">
    <source>
        <dbReference type="ARBA" id="ARBA00023002"/>
    </source>
</evidence>
<feature type="binding site" description="axial binding residue" evidence="13">
    <location>
        <position position="427"/>
    </location>
    <ligand>
        <name>heme</name>
        <dbReference type="ChEBI" id="CHEBI:30413"/>
    </ligand>
    <ligandPart>
        <name>Fe</name>
        <dbReference type="ChEBI" id="CHEBI:18248"/>
    </ligandPart>
</feature>
<dbReference type="GO" id="GO:0005506">
    <property type="term" value="F:iron ion binding"/>
    <property type="evidence" value="ECO:0007669"/>
    <property type="project" value="InterPro"/>
</dbReference>
<dbReference type="SUPFAM" id="SSF48264">
    <property type="entry name" value="Cytochrome P450"/>
    <property type="match status" value="1"/>
</dbReference>
<comment type="similarity">
    <text evidence="4 14">Belongs to the cytochrome P450 family.</text>
</comment>
<organism evidence="16 17">
    <name type="scientific">Coniophora puteana (strain RWD-64-598)</name>
    <name type="common">Brown rot fungus</name>
    <dbReference type="NCBI Taxonomy" id="741705"/>
    <lineage>
        <taxon>Eukaryota</taxon>
        <taxon>Fungi</taxon>
        <taxon>Dikarya</taxon>
        <taxon>Basidiomycota</taxon>
        <taxon>Agaricomycotina</taxon>
        <taxon>Agaricomycetes</taxon>
        <taxon>Agaricomycetidae</taxon>
        <taxon>Boletales</taxon>
        <taxon>Coniophorineae</taxon>
        <taxon>Coniophoraceae</taxon>
        <taxon>Coniophora</taxon>
    </lineage>
</organism>
<keyword evidence="6 15" id="KW-0812">Transmembrane</keyword>
<gene>
    <name evidence="16" type="ORF">CONPUDRAFT_120462</name>
</gene>
<feature type="transmembrane region" description="Helical" evidence="15">
    <location>
        <begin position="6"/>
        <end position="26"/>
    </location>
</feature>
<dbReference type="InterPro" id="IPR050364">
    <property type="entry name" value="Cytochrome_P450_fung"/>
</dbReference>
<evidence type="ECO:0000313" key="16">
    <source>
        <dbReference type="EMBL" id="EIW84509.1"/>
    </source>
</evidence>
<dbReference type="Proteomes" id="UP000053558">
    <property type="component" value="Unassembled WGS sequence"/>
</dbReference>
<comment type="caution">
    <text evidence="16">The sequence shown here is derived from an EMBL/GenBank/DDBJ whole genome shotgun (WGS) entry which is preliminary data.</text>
</comment>